<dbReference type="OrthoDB" id="416222at2759"/>
<sequence>MPGPRHRSSSALQSLLSSSLGVQTRTGLSWDHEPGGVEGGGATGVAIIDEGANRSRSPNGGAKRDFVWCKRTEEEEEEEEEEDDNDDEHWMAFLQYTLKLPNKQDTETITILISVQGAEVNLVNVSAAAASHEAQQSQSELLEAAASGNMEKLHLMLSCPGAPSLSTADEFGNTALHLAALRGHMEVTVFLLQNGMNPTVKNSKGKSRLVGHRSLWVVLERGVLSYFQKRGDASTGSRRKGMKYLDEARLMVKESSPLEVKIFFSDGIVHTLSLDPSPDAVILLQKWLNALTEHIAFSTHYTHQGLLMDEDREEVVPLGTMKDTLQTAQAHHQILDKQVQMLQNTMERLSQYLASQASNKTINSQSATLSDHHHEFLRSIQVQGKELLKSSRDMCSALSHAMTIFSQQEEVRQVQLQEQIEKCRVLQESLHALASEHHELERSLHRRPSLRSIRTLTDKEEEFYDCDDDTYGQICHWCTVVIFPKQGIYDSPGIIIFFFRTQLPVPMFSRADFSVWSILKQCIGRELSKITMPVIFNEPLSFLQRISEYFEYADLLRKAAVTGDPLLRMQYVAAFAVSAISSNWERIGKPFNPLLGETYELERRDLGFHLVSEQVSHHPPISAFYVDGDNYSMHGSVLPKLRFWGKSVEVNPKGKLTLNLSRFDEEYSWNNVNCCVHNVIVGKLWVEHTGTMEIVCSSGLKTVLNFKQCGWFGKDLHKVEGYIYSANKEKLRALYGSWVLGLYSADFDEYDSYVKTSRTPSSQSLNKNGTSPTEASSDDDALPAVAFGSYELNIPSQVCLWQATPRPPNSAQYFSFTTFAMSLNQLMDGQAAILPPTDARFRPDIRLMEEGNIDGAAEEKNRLEEKQRAARKEKKKSKQEWMPL</sequence>
<evidence type="ECO:0000256" key="2">
    <source>
        <dbReference type="PROSITE-ProRule" id="PRU00023"/>
    </source>
</evidence>
<organism evidence="6 7">
    <name type="scientific">Pomacea canaliculata</name>
    <name type="common">Golden apple snail</name>
    <dbReference type="NCBI Taxonomy" id="400727"/>
    <lineage>
        <taxon>Eukaryota</taxon>
        <taxon>Metazoa</taxon>
        <taxon>Spiralia</taxon>
        <taxon>Lophotrochozoa</taxon>
        <taxon>Mollusca</taxon>
        <taxon>Gastropoda</taxon>
        <taxon>Caenogastropoda</taxon>
        <taxon>Architaenioglossa</taxon>
        <taxon>Ampullarioidea</taxon>
        <taxon>Ampullariidae</taxon>
        <taxon>Pomacea</taxon>
    </lineage>
</organism>
<keyword evidence="4" id="KW-0813">Transport</keyword>
<keyword evidence="1" id="KW-0446">Lipid-binding</keyword>
<evidence type="ECO:0000256" key="5">
    <source>
        <dbReference type="SAM" id="MobiDB-lite"/>
    </source>
</evidence>
<dbReference type="PANTHER" id="PTHR10972:SF209">
    <property type="entry name" value="OXYSTEROL-BINDING PROTEIN"/>
    <property type="match status" value="1"/>
</dbReference>
<keyword evidence="7" id="KW-1185">Reference proteome</keyword>
<dbReference type="InterPro" id="IPR000648">
    <property type="entry name" value="Oxysterol-bd"/>
</dbReference>
<dbReference type="InterPro" id="IPR036770">
    <property type="entry name" value="Ankyrin_rpt-contain_sf"/>
</dbReference>
<feature type="compositionally biased region" description="Polar residues" evidence="5">
    <location>
        <begin position="756"/>
        <end position="775"/>
    </location>
</feature>
<comment type="similarity">
    <text evidence="3">Belongs to the OSBP family.</text>
</comment>
<dbReference type="InterPro" id="IPR011993">
    <property type="entry name" value="PH-like_dom_sf"/>
</dbReference>
<dbReference type="Gene3D" id="2.30.29.30">
    <property type="entry name" value="Pleckstrin-homology domain (PH domain)/Phosphotyrosine-binding domain (PTB)"/>
    <property type="match status" value="1"/>
</dbReference>
<evidence type="ECO:0000256" key="1">
    <source>
        <dbReference type="ARBA" id="ARBA00023121"/>
    </source>
</evidence>
<dbReference type="InterPro" id="IPR002110">
    <property type="entry name" value="Ankyrin_rpt"/>
</dbReference>
<dbReference type="STRING" id="400727.A0A2T7PGV4"/>
<dbReference type="Gene3D" id="2.40.160.120">
    <property type="match status" value="1"/>
</dbReference>
<dbReference type="EMBL" id="PZQS01000004">
    <property type="protein sequence ID" value="PVD32638.1"/>
    <property type="molecule type" value="Genomic_DNA"/>
</dbReference>
<dbReference type="PANTHER" id="PTHR10972">
    <property type="entry name" value="OXYSTEROL-BINDING PROTEIN-RELATED"/>
    <property type="match status" value="1"/>
</dbReference>
<dbReference type="PROSITE" id="PS01013">
    <property type="entry name" value="OSBP"/>
    <property type="match status" value="1"/>
</dbReference>
<dbReference type="GO" id="GO:0097038">
    <property type="term" value="C:perinuclear endoplasmic reticulum"/>
    <property type="evidence" value="ECO:0007669"/>
    <property type="project" value="TreeGrafter"/>
</dbReference>
<dbReference type="FunFam" id="2.40.160.120:FF:000005">
    <property type="entry name" value="Oxysterol-binding protein"/>
    <property type="match status" value="1"/>
</dbReference>
<dbReference type="AlphaFoldDB" id="A0A2T7PGV4"/>
<dbReference type="SUPFAM" id="SSF144000">
    <property type="entry name" value="Oxysterol-binding protein-like"/>
    <property type="match status" value="1"/>
</dbReference>
<dbReference type="GO" id="GO:0006869">
    <property type="term" value="P:lipid transport"/>
    <property type="evidence" value="ECO:0007669"/>
    <property type="project" value="UniProtKB-KW"/>
</dbReference>
<dbReference type="PROSITE" id="PS50088">
    <property type="entry name" value="ANK_REPEAT"/>
    <property type="match status" value="1"/>
</dbReference>
<reference evidence="6 7" key="1">
    <citation type="submission" date="2018-04" db="EMBL/GenBank/DDBJ databases">
        <title>The genome of golden apple snail Pomacea canaliculata provides insight into stress tolerance and invasive adaptation.</title>
        <authorList>
            <person name="Liu C."/>
            <person name="Liu B."/>
            <person name="Ren Y."/>
            <person name="Zhang Y."/>
            <person name="Wang H."/>
            <person name="Li S."/>
            <person name="Jiang F."/>
            <person name="Yin L."/>
            <person name="Zhang G."/>
            <person name="Qian W."/>
            <person name="Fan W."/>
        </authorList>
    </citation>
    <scope>NUCLEOTIDE SEQUENCE [LARGE SCALE GENOMIC DNA]</scope>
    <source>
        <strain evidence="6">SZHN2017</strain>
        <tissue evidence="6">Muscle</tissue>
    </source>
</reference>
<dbReference type="SUPFAM" id="SSF48403">
    <property type="entry name" value="Ankyrin repeat"/>
    <property type="match status" value="1"/>
</dbReference>
<gene>
    <name evidence="6" type="ORF">C0Q70_08082</name>
</gene>
<feature type="region of interest" description="Disordered" evidence="5">
    <location>
        <begin position="852"/>
        <end position="884"/>
    </location>
</feature>
<evidence type="ECO:0000256" key="4">
    <source>
        <dbReference type="RuleBase" id="RU003845"/>
    </source>
</evidence>
<dbReference type="Proteomes" id="UP000245119">
    <property type="component" value="Linkage Group LG4"/>
</dbReference>
<keyword evidence="4" id="KW-0445">Lipid transport</keyword>
<proteinExistence type="inferred from homology"/>
<dbReference type="Gene3D" id="1.25.40.20">
    <property type="entry name" value="Ankyrin repeat-containing domain"/>
    <property type="match status" value="1"/>
</dbReference>
<feature type="compositionally biased region" description="Basic and acidic residues" evidence="5">
    <location>
        <begin position="857"/>
        <end position="870"/>
    </location>
</feature>
<evidence type="ECO:0000256" key="3">
    <source>
        <dbReference type="RuleBase" id="RU003844"/>
    </source>
</evidence>
<dbReference type="GO" id="GO:0005829">
    <property type="term" value="C:cytosol"/>
    <property type="evidence" value="ECO:0007669"/>
    <property type="project" value="TreeGrafter"/>
</dbReference>
<feature type="repeat" description="ANK" evidence="2">
    <location>
        <begin position="171"/>
        <end position="203"/>
    </location>
</feature>
<keyword evidence="2" id="KW-0040">ANK repeat</keyword>
<comment type="caution">
    <text evidence="6">The sequence shown here is derived from an EMBL/GenBank/DDBJ whole genome shotgun (WGS) entry which is preliminary data.</text>
</comment>
<evidence type="ECO:0000313" key="6">
    <source>
        <dbReference type="EMBL" id="PVD32638.1"/>
    </source>
</evidence>
<protein>
    <recommendedName>
        <fullName evidence="4">Oxysterol-binding protein</fullName>
    </recommendedName>
</protein>
<dbReference type="Gene3D" id="3.30.70.3490">
    <property type="match status" value="1"/>
</dbReference>
<dbReference type="Pfam" id="PF00023">
    <property type="entry name" value="Ank"/>
    <property type="match status" value="1"/>
</dbReference>
<dbReference type="InterPro" id="IPR037239">
    <property type="entry name" value="OSBP_sf"/>
</dbReference>
<dbReference type="InterPro" id="IPR018494">
    <property type="entry name" value="Oxysterol-bd_CS"/>
</dbReference>
<evidence type="ECO:0000313" key="7">
    <source>
        <dbReference type="Proteomes" id="UP000245119"/>
    </source>
</evidence>
<feature type="region of interest" description="Disordered" evidence="5">
    <location>
        <begin position="23"/>
        <end position="43"/>
    </location>
</feature>
<dbReference type="GO" id="GO:0005886">
    <property type="term" value="C:plasma membrane"/>
    <property type="evidence" value="ECO:0007669"/>
    <property type="project" value="TreeGrafter"/>
</dbReference>
<feature type="region of interest" description="Disordered" evidence="5">
    <location>
        <begin position="756"/>
        <end position="780"/>
    </location>
</feature>
<accession>A0A2T7PGV4</accession>
<dbReference type="Pfam" id="PF01237">
    <property type="entry name" value="Oxysterol_BP"/>
    <property type="match status" value="1"/>
</dbReference>
<name>A0A2T7PGV4_POMCA</name>
<dbReference type="SMART" id="SM00248">
    <property type="entry name" value="ANK"/>
    <property type="match status" value="2"/>
</dbReference>
<dbReference type="PROSITE" id="PS50297">
    <property type="entry name" value="ANK_REP_REGION"/>
    <property type="match status" value="1"/>
</dbReference>
<dbReference type="GO" id="GO:0032934">
    <property type="term" value="F:sterol binding"/>
    <property type="evidence" value="ECO:0007669"/>
    <property type="project" value="TreeGrafter"/>
</dbReference>